<proteinExistence type="inferred from homology"/>
<dbReference type="EC" id="7.1.1.-" evidence="8"/>
<accession>A0AAN1XZM5</accession>
<dbReference type="FunFam" id="1.10.287.3510:FF:000001">
    <property type="entry name" value="NADH-quinone oxidoreductase subunit K"/>
    <property type="match status" value="1"/>
</dbReference>
<comment type="catalytic activity">
    <reaction evidence="8">
        <text>a quinone + NADH + 5 H(+)(in) = a quinol + NAD(+) + 4 H(+)(out)</text>
        <dbReference type="Rhea" id="RHEA:57888"/>
        <dbReference type="ChEBI" id="CHEBI:15378"/>
        <dbReference type="ChEBI" id="CHEBI:24646"/>
        <dbReference type="ChEBI" id="CHEBI:57540"/>
        <dbReference type="ChEBI" id="CHEBI:57945"/>
        <dbReference type="ChEBI" id="CHEBI:132124"/>
    </reaction>
</comment>
<reference evidence="9 10" key="1">
    <citation type="journal article" date="2022" name="ISME Commun">
        <title>Vulcanimicrobium alpinus gen. nov. sp. nov., the first cultivated representative of the candidate phylum 'Eremiobacterota', is a metabolically versatile aerobic anoxygenic phototroph.</title>
        <authorList>
            <person name="Yabe S."/>
            <person name="Muto K."/>
            <person name="Abe K."/>
            <person name="Yokota A."/>
            <person name="Staudigel H."/>
            <person name="Tebo B.M."/>
        </authorList>
    </citation>
    <scope>NUCLEOTIDE SEQUENCE [LARGE SCALE GENOMIC DNA]</scope>
    <source>
        <strain evidence="9 10">WC8-2</strain>
    </source>
</reference>
<dbReference type="NCBIfam" id="NF004320">
    <property type="entry name" value="PRK05715.1-2"/>
    <property type="match status" value="1"/>
</dbReference>
<keyword evidence="8" id="KW-1278">Translocase</keyword>
<dbReference type="GO" id="GO:0042773">
    <property type="term" value="P:ATP synthesis coupled electron transport"/>
    <property type="evidence" value="ECO:0007669"/>
    <property type="project" value="InterPro"/>
</dbReference>
<evidence type="ECO:0000313" key="9">
    <source>
        <dbReference type="EMBL" id="BDE07147.1"/>
    </source>
</evidence>
<dbReference type="GO" id="GO:0005886">
    <property type="term" value="C:plasma membrane"/>
    <property type="evidence" value="ECO:0007669"/>
    <property type="project" value="UniProtKB-SubCell"/>
</dbReference>
<dbReference type="InterPro" id="IPR001133">
    <property type="entry name" value="NADH_UbQ_OxRdtase_chain4L/K"/>
</dbReference>
<keyword evidence="4 8" id="KW-0812">Transmembrane</keyword>
<dbReference type="KEGG" id="vab:WPS_24230"/>
<dbReference type="Proteomes" id="UP001317532">
    <property type="component" value="Chromosome"/>
</dbReference>
<dbReference type="EMBL" id="AP025523">
    <property type="protein sequence ID" value="BDE07147.1"/>
    <property type="molecule type" value="Genomic_DNA"/>
</dbReference>
<dbReference type="GO" id="GO:0030964">
    <property type="term" value="C:NADH dehydrogenase complex"/>
    <property type="evidence" value="ECO:0007669"/>
    <property type="project" value="TreeGrafter"/>
</dbReference>
<dbReference type="NCBIfam" id="NF004321">
    <property type="entry name" value="PRK05715.1-3"/>
    <property type="match status" value="1"/>
</dbReference>
<keyword evidence="3 8" id="KW-0813">Transport</keyword>
<dbReference type="PANTHER" id="PTHR11434:SF16">
    <property type="entry name" value="NADH-UBIQUINONE OXIDOREDUCTASE CHAIN 4L"/>
    <property type="match status" value="1"/>
</dbReference>
<keyword evidence="5 8" id="KW-0874">Quinone</keyword>
<feature type="transmembrane region" description="Helical" evidence="8">
    <location>
        <begin position="38"/>
        <end position="55"/>
    </location>
</feature>
<dbReference type="GO" id="GO:0048038">
    <property type="term" value="F:quinone binding"/>
    <property type="evidence" value="ECO:0007669"/>
    <property type="project" value="UniProtKB-KW"/>
</dbReference>
<name>A0AAN1XZM5_UNVUL</name>
<comment type="similarity">
    <text evidence="2 8">Belongs to the complex I subunit 4L family.</text>
</comment>
<evidence type="ECO:0000256" key="5">
    <source>
        <dbReference type="ARBA" id="ARBA00022719"/>
    </source>
</evidence>
<dbReference type="NCBIfam" id="NF004323">
    <property type="entry name" value="PRK05715.1-5"/>
    <property type="match status" value="1"/>
</dbReference>
<sequence>MSIAPEQYIALSAVLFFIGVVGVIVRRNPLIMLMSIELLFNAANLAFVTFARVWSNIDGHIFAFLVITVAAAEAAIGLAIVAVTFRRTPHVDVDEVAALRG</sequence>
<comment type="function">
    <text evidence="8">NDH-1 shuttles electrons from NADH, via FMN and iron-sulfur (Fe-S) centers, to quinones in the respiratory chain. The immediate electron acceptor for the enzyme in this species is believed to be ubiquinone. Couples the redox reaction to proton translocation (for every two electrons transferred, four hydrogen ions are translocated across the cytoplasmic membrane), and thus conserves the redox energy in a proton gradient.</text>
</comment>
<evidence type="ECO:0000256" key="4">
    <source>
        <dbReference type="ARBA" id="ARBA00022692"/>
    </source>
</evidence>
<evidence type="ECO:0000313" key="10">
    <source>
        <dbReference type="Proteomes" id="UP001317532"/>
    </source>
</evidence>
<keyword evidence="10" id="KW-1185">Reference proteome</keyword>
<dbReference type="InterPro" id="IPR039428">
    <property type="entry name" value="NUOK/Mnh_C1-like"/>
</dbReference>
<evidence type="ECO:0000256" key="3">
    <source>
        <dbReference type="ARBA" id="ARBA00022448"/>
    </source>
</evidence>
<comment type="subcellular location">
    <subcellularLocation>
        <location evidence="8">Cell membrane</location>
        <topology evidence="8">Multi-pass membrane protein</topology>
    </subcellularLocation>
    <subcellularLocation>
        <location evidence="1">Membrane</location>
        <topology evidence="1">Multi-pass membrane protein</topology>
    </subcellularLocation>
</comment>
<evidence type="ECO:0000256" key="8">
    <source>
        <dbReference type="HAMAP-Rule" id="MF_01456"/>
    </source>
</evidence>
<organism evidence="9 10">
    <name type="scientific">Vulcanimicrobium alpinum</name>
    <dbReference type="NCBI Taxonomy" id="3016050"/>
    <lineage>
        <taxon>Bacteria</taxon>
        <taxon>Bacillati</taxon>
        <taxon>Vulcanimicrobiota</taxon>
        <taxon>Vulcanimicrobiia</taxon>
        <taxon>Vulcanimicrobiales</taxon>
        <taxon>Vulcanimicrobiaceae</taxon>
        <taxon>Vulcanimicrobium</taxon>
    </lineage>
</organism>
<keyword evidence="7 8" id="KW-0472">Membrane</keyword>
<evidence type="ECO:0000256" key="2">
    <source>
        <dbReference type="ARBA" id="ARBA00010519"/>
    </source>
</evidence>
<gene>
    <name evidence="8 9" type="primary">nuoK</name>
    <name evidence="9" type="ORF">WPS_24230</name>
</gene>
<keyword evidence="6 8" id="KW-1133">Transmembrane helix</keyword>
<dbReference type="PANTHER" id="PTHR11434">
    <property type="entry name" value="NADH-UBIQUINONE OXIDOREDUCTASE SUBUNIT ND4L"/>
    <property type="match status" value="1"/>
</dbReference>
<dbReference type="Pfam" id="PF00420">
    <property type="entry name" value="Oxidored_q2"/>
    <property type="match status" value="1"/>
</dbReference>
<dbReference type="AlphaFoldDB" id="A0AAN1XZM5"/>
<keyword evidence="8" id="KW-1003">Cell membrane</keyword>
<keyword evidence="8" id="KW-0830">Ubiquinone</keyword>
<protein>
    <recommendedName>
        <fullName evidence="8">NADH-quinone oxidoreductase subunit K</fullName>
        <ecNumber evidence="8">7.1.1.-</ecNumber>
    </recommendedName>
    <alternativeName>
        <fullName evidence="8">NADH dehydrogenase I subunit K</fullName>
    </alternativeName>
    <alternativeName>
        <fullName evidence="8">NDH-1 subunit K</fullName>
    </alternativeName>
</protein>
<comment type="subunit">
    <text evidence="8">NDH-1 is composed of 14 different subunits. Subunits NuoA, H, J, K, L, M, N constitute the membrane sector of the complex.</text>
</comment>
<dbReference type="GO" id="GO:0050136">
    <property type="term" value="F:NADH dehydrogenase (quinone) (non-electrogenic) activity"/>
    <property type="evidence" value="ECO:0007669"/>
    <property type="project" value="UniProtKB-UniRule"/>
</dbReference>
<dbReference type="Gene3D" id="1.10.287.3510">
    <property type="match status" value="1"/>
</dbReference>
<evidence type="ECO:0000256" key="6">
    <source>
        <dbReference type="ARBA" id="ARBA00022989"/>
    </source>
</evidence>
<dbReference type="RefSeq" id="WP_317994759.1">
    <property type="nucleotide sequence ID" value="NZ_AP025523.1"/>
</dbReference>
<feature type="transmembrane region" description="Helical" evidence="8">
    <location>
        <begin position="6"/>
        <end position="26"/>
    </location>
</feature>
<evidence type="ECO:0000256" key="1">
    <source>
        <dbReference type="ARBA" id="ARBA00004141"/>
    </source>
</evidence>
<feature type="transmembrane region" description="Helical" evidence="8">
    <location>
        <begin position="61"/>
        <end position="85"/>
    </location>
</feature>
<evidence type="ECO:0000256" key="7">
    <source>
        <dbReference type="ARBA" id="ARBA00023136"/>
    </source>
</evidence>
<keyword evidence="8" id="KW-0520">NAD</keyword>
<dbReference type="HAMAP" id="MF_01456">
    <property type="entry name" value="NDH1_NuoK"/>
    <property type="match status" value="1"/>
</dbReference>